<dbReference type="Pfam" id="PF01120">
    <property type="entry name" value="Alpha_L_fucos"/>
    <property type="match status" value="1"/>
</dbReference>
<comment type="caution">
    <text evidence="7">The sequence shown here is derived from an EMBL/GenBank/DDBJ whole genome shotgun (WGS) entry which is preliminary data.</text>
</comment>
<dbReference type="GO" id="GO:0004560">
    <property type="term" value="F:alpha-L-fucosidase activity"/>
    <property type="evidence" value="ECO:0007669"/>
    <property type="project" value="InterPro"/>
</dbReference>
<evidence type="ECO:0000256" key="2">
    <source>
        <dbReference type="ARBA" id="ARBA00012662"/>
    </source>
</evidence>
<keyword evidence="3" id="KW-0732">Signal</keyword>
<dbReference type="Gene3D" id="3.20.20.80">
    <property type="entry name" value="Glycosidases"/>
    <property type="match status" value="1"/>
</dbReference>
<name>A0A7X4YNN8_9BACL</name>
<dbReference type="InterPro" id="IPR000933">
    <property type="entry name" value="Glyco_hydro_29"/>
</dbReference>
<evidence type="ECO:0000256" key="4">
    <source>
        <dbReference type="ARBA" id="ARBA00022801"/>
    </source>
</evidence>
<evidence type="ECO:0000313" key="7">
    <source>
        <dbReference type="EMBL" id="NBC68784.1"/>
    </source>
</evidence>
<dbReference type="InterPro" id="IPR017853">
    <property type="entry name" value="GH"/>
</dbReference>
<dbReference type="Proteomes" id="UP000558113">
    <property type="component" value="Unassembled WGS sequence"/>
</dbReference>
<protein>
    <recommendedName>
        <fullName evidence="2">alpha-L-fucosidase</fullName>
        <ecNumber evidence="2">3.2.1.51</ecNumber>
    </recommendedName>
</protein>
<dbReference type="GO" id="GO:0005764">
    <property type="term" value="C:lysosome"/>
    <property type="evidence" value="ECO:0007669"/>
    <property type="project" value="TreeGrafter"/>
</dbReference>
<dbReference type="GO" id="GO:0006004">
    <property type="term" value="P:fucose metabolic process"/>
    <property type="evidence" value="ECO:0007669"/>
    <property type="project" value="TreeGrafter"/>
</dbReference>
<dbReference type="PANTHER" id="PTHR10030">
    <property type="entry name" value="ALPHA-L-FUCOSIDASE"/>
    <property type="match status" value="1"/>
</dbReference>
<dbReference type="GO" id="GO:0016139">
    <property type="term" value="P:glycoside catabolic process"/>
    <property type="evidence" value="ECO:0007669"/>
    <property type="project" value="TreeGrafter"/>
</dbReference>
<comment type="similarity">
    <text evidence="1">Belongs to the glycosyl hydrolase 29 family.</text>
</comment>
<dbReference type="AlphaFoldDB" id="A0A7X4YNN8"/>
<dbReference type="OrthoDB" id="107551at2"/>
<dbReference type="RefSeq" id="WP_161695943.1">
    <property type="nucleotide sequence ID" value="NZ_JAAAMU010000003.1"/>
</dbReference>
<dbReference type="SMART" id="SM00812">
    <property type="entry name" value="Alpha_L_fucos"/>
    <property type="match status" value="1"/>
</dbReference>
<evidence type="ECO:0000313" key="8">
    <source>
        <dbReference type="Proteomes" id="UP000558113"/>
    </source>
</evidence>
<evidence type="ECO:0000256" key="3">
    <source>
        <dbReference type="ARBA" id="ARBA00022729"/>
    </source>
</evidence>
<organism evidence="7 8">
    <name type="scientific">Paenibacillus sacheonensis</name>
    <dbReference type="NCBI Taxonomy" id="742054"/>
    <lineage>
        <taxon>Bacteria</taxon>
        <taxon>Bacillati</taxon>
        <taxon>Bacillota</taxon>
        <taxon>Bacilli</taxon>
        <taxon>Bacillales</taxon>
        <taxon>Paenibacillaceae</taxon>
        <taxon>Paenibacillus</taxon>
    </lineage>
</organism>
<dbReference type="SUPFAM" id="SSF51445">
    <property type="entry name" value="(Trans)glycosidases"/>
    <property type="match status" value="1"/>
</dbReference>
<evidence type="ECO:0000256" key="1">
    <source>
        <dbReference type="ARBA" id="ARBA00007951"/>
    </source>
</evidence>
<evidence type="ECO:0000259" key="6">
    <source>
        <dbReference type="Pfam" id="PF01120"/>
    </source>
</evidence>
<gene>
    <name evidence="7" type="ORF">GT003_07275</name>
</gene>
<proteinExistence type="inferred from homology"/>
<keyword evidence="8" id="KW-1185">Reference proteome</keyword>
<keyword evidence="4" id="KW-0378">Hydrolase</keyword>
<evidence type="ECO:0000256" key="5">
    <source>
        <dbReference type="ARBA" id="ARBA00023295"/>
    </source>
</evidence>
<dbReference type="EC" id="3.2.1.51" evidence="2"/>
<keyword evidence="5" id="KW-0326">Glycosidase</keyword>
<accession>A0A7X4YNN8</accession>
<reference evidence="7 8" key="1">
    <citation type="submission" date="2020-01" db="EMBL/GenBank/DDBJ databases">
        <title>Paenibacillus soybeanensis sp. nov. isolated from the nodules of soybean (Glycine max(L.) Merr).</title>
        <authorList>
            <person name="Wang H."/>
        </authorList>
    </citation>
    <scope>NUCLEOTIDE SEQUENCE [LARGE SCALE GENOMIC DNA]</scope>
    <source>
        <strain evidence="7 8">DSM 23054</strain>
    </source>
</reference>
<dbReference type="EMBL" id="JAAAMU010000003">
    <property type="protein sequence ID" value="NBC68784.1"/>
    <property type="molecule type" value="Genomic_DNA"/>
</dbReference>
<sequence length="205" mass="24469">MKDDHDLKMQWWREARFGLFIHWGLYSLLARGEWVMYQEQIPIKEYEKLAIRFNPARFDARSWVRTAKETGMKYIVITAKHHEGFSMFRTRVSDYNIVEATPFGRDPMLELAEACREEGIRLCFYYSHVREYSFDWMSCRQKILYGKMGLLPLFPAIWRNYPSTAPQSCMPNPLPPSTKEQAYWFLRSSKWRKKASTTALPMRTL</sequence>
<feature type="domain" description="Glycoside hydrolase family 29 N-terminal" evidence="6">
    <location>
        <begin position="9"/>
        <end position="137"/>
    </location>
</feature>
<dbReference type="InterPro" id="IPR057739">
    <property type="entry name" value="Glyco_hydro_29_N"/>
</dbReference>
<dbReference type="PANTHER" id="PTHR10030:SF37">
    <property type="entry name" value="ALPHA-L-FUCOSIDASE-RELATED"/>
    <property type="match status" value="1"/>
</dbReference>